<keyword evidence="2" id="KW-1185">Reference proteome</keyword>
<dbReference type="EMBL" id="CP022132">
    <property type="protein sequence ID" value="ASG67072.1"/>
    <property type="molecule type" value="Genomic_DNA"/>
</dbReference>
<name>A0ABN5AY78_9GAMM</name>
<sequence>MNEKLLKNIFGKLTIPSSLPEIPSFQKNFDSTIASMAAQPKVFQNIEGLNKSLTPHLELTKNIASIITSTNIFSDHKLSVEGLHDIIKTNFSIFSQNSAFREVEELNKTLSSIINPNLEWIKNITSSLRPINIEEIVKLKKRLFPYYNARGITRLFKN</sequence>
<accession>A0ABN5AY78</accession>
<dbReference type="Proteomes" id="UP000249910">
    <property type="component" value="Chromosome"/>
</dbReference>
<dbReference type="RefSeq" id="WP_088771637.1">
    <property type="nucleotide sequence ID" value="NZ_AP023082.1"/>
</dbReference>
<evidence type="ECO:0000313" key="1">
    <source>
        <dbReference type="EMBL" id="ASG67072.1"/>
    </source>
</evidence>
<protein>
    <submittedName>
        <fullName evidence="1">Uncharacterized protein</fullName>
    </submittedName>
</protein>
<proteinExistence type="predicted"/>
<organism evidence="1 2">
    <name type="scientific">Francisella halioticida</name>
    <dbReference type="NCBI Taxonomy" id="549298"/>
    <lineage>
        <taxon>Bacteria</taxon>
        <taxon>Pseudomonadati</taxon>
        <taxon>Pseudomonadota</taxon>
        <taxon>Gammaproteobacteria</taxon>
        <taxon>Thiotrichales</taxon>
        <taxon>Francisellaceae</taxon>
        <taxon>Francisella</taxon>
    </lineage>
</organism>
<gene>
    <name evidence="1" type="ORF">CDV26_00530</name>
</gene>
<reference evidence="1 2" key="1">
    <citation type="submission" date="2017-06" db="EMBL/GenBank/DDBJ databases">
        <title>Complete genome of Francisella halioticida.</title>
        <authorList>
            <person name="Sjodin A."/>
        </authorList>
    </citation>
    <scope>NUCLEOTIDE SEQUENCE [LARGE SCALE GENOMIC DNA]</scope>
    <source>
        <strain evidence="1 2">DSM 23729</strain>
    </source>
</reference>
<evidence type="ECO:0000313" key="2">
    <source>
        <dbReference type="Proteomes" id="UP000249910"/>
    </source>
</evidence>